<evidence type="ECO:0000313" key="3">
    <source>
        <dbReference type="EMBL" id="CUG62761.1"/>
    </source>
</evidence>
<evidence type="ECO:0000313" key="4">
    <source>
        <dbReference type="Proteomes" id="UP000051952"/>
    </source>
</evidence>
<feature type="coiled-coil region" evidence="1">
    <location>
        <begin position="811"/>
        <end position="876"/>
    </location>
</feature>
<sequence>MDLWSRVRVANNEQPRSSTKPTAGVRALFTLESSSDERRSAVHRVLQDCLAYAGWEVCYGQSLPVLPDTLHASVDEYDLVVVFVPSLDVWHRHTTHLRTLSPDFPFLILLDGVAQSAGFKTQCPILSVENGDRETVVDVVLPALLSLCDASSSRGKCTARAIAENRQYAVMSLTHRQSAALDIPWCGDDFRVDVSYSLTLSVDADEDVDGRYVGGLLKHILTSARIRLSEKRGLIAVRAPDVSGTSELQSLLANTGLSMYRFTLPHAGGSFITDPLDTDVVSLCRIVRKDASLTKRIHACFPAFRLEVTSSLSAYLSLSMLLDRSTIDNEICCRVEQISTPVLKANGSNKSVDDHKPTTGTSSATTNAGVAASSSVEQHHTWSNTSTLSPIKEQERYSSPPRDFGRPPLPASAIAPEPTMPRPGTVATQLPQTRSPPSAALALPPPVDMDAIERLVERKVATAIAAQEQSNDQWRSLMAQRIGDMEHRWLASEEQSATLERNLTSLHQFVEQRMTRLEETVQAHDAQLKALSGQLELVRESAADHRLVESALNEVRSRSASLQGVKEAEERVAAIAQSIQRANEYNRLGVEALKGHMEALSIQHNQLAHRLESHQPGAELQQVLEDSLRRLDGRLSAVESGHQKTENDASVFHKAFEVGLNRLFEQLRLFHDDLSNLDGQVNNQTSRVDVMQNNFVSMESTIGRVVDEALANGSAQRMEAIHDQLTSVKAYCVAAVERSSEIQSERVSDIEKKLAKDLQRAMDVLHSQHQSEVQRVQNSVEGHIKAQKQLMDELQMMSPARLAGSPRKEDLTLLRDQLDHFNNEHDRLRERVKSIELLQADVSSFIGGEEKRRSEMDEVNLRLEELEASIQFIEARL</sequence>
<evidence type="ECO:0000256" key="2">
    <source>
        <dbReference type="SAM" id="MobiDB-lite"/>
    </source>
</evidence>
<reference evidence="4" key="1">
    <citation type="submission" date="2015-09" db="EMBL/GenBank/DDBJ databases">
        <authorList>
            <consortium name="Pathogen Informatics"/>
        </authorList>
    </citation>
    <scope>NUCLEOTIDE SEQUENCE [LARGE SCALE GENOMIC DNA]</scope>
    <source>
        <strain evidence="4">Lake Konstanz</strain>
    </source>
</reference>
<feature type="coiled-coil region" evidence="1">
    <location>
        <begin position="507"/>
        <end position="534"/>
    </location>
</feature>
<keyword evidence="1" id="KW-0175">Coiled coil</keyword>
<accession>A0A0S4J5R8</accession>
<dbReference type="AlphaFoldDB" id="A0A0S4J5R8"/>
<organism evidence="3 4">
    <name type="scientific">Bodo saltans</name>
    <name type="common">Flagellated protozoan</name>
    <dbReference type="NCBI Taxonomy" id="75058"/>
    <lineage>
        <taxon>Eukaryota</taxon>
        <taxon>Discoba</taxon>
        <taxon>Euglenozoa</taxon>
        <taxon>Kinetoplastea</taxon>
        <taxon>Metakinetoplastina</taxon>
        <taxon>Eubodonida</taxon>
        <taxon>Bodonidae</taxon>
        <taxon>Bodo</taxon>
    </lineage>
</organism>
<dbReference type="Proteomes" id="UP000051952">
    <property type="component" value="Unassembled WGS sequence"/>
</dbReference>
<proteinExistence type="predicted"/>
<name>A0A0S4J5R8_BODSA</name>
<gene>
    <name evidence="3" type="ORF">BSAL_82170</name>
</gene>
<protein>
    <submittedName>
        <fullName evidence="3">Uncharacterized protein</fullName>
    </submittedName>
</protein>
<keyword evidence="4" id="KW-1185">Reference proteome</keyword>
<feature type="compositionally biased region" description="Low complexity" evidence="2">
    <location>
        <begin position="358"/>
        <end position="376"/>
    </location>
</feature>
<dbReference type="VEuPathDB" id="TriTrypDB:BSAL_82170"/>
<dbReference type="EMBL" id="CYKH01000904">
    <property type="protein sequence ID" value="CUG62761.1"/>
    <property type="molecule type" value="Genomic_DNA"/>
</dbReference>
<feature type="region of interest" description="Disordered" evidence="2">
    <location>
        <begin position="345"/>
        <end position="444"/>
    </location>
</feature>
<evidence type="ECO:0000256" key="1">
    <source>
        <dbReference type="SAM" id="Coils"/>
    </source>
</evidence>